<proteinExistence type="inferred from homology"/>
<comment type="similarity">
    <text evidence="1 6 7">Belongs to the universal ribosomal protein uL23 family.</text>
</comment>
<dbReference type="Pfam" id="PF00276">
    <property type="entry name" value="Ribosomal_L23"/>
    <property type="match status" value="1"/>
</dbReference>
<comment type="subunit">
    <text evidence="6">Part of the 50S ribosomal subunit. Contacts protein L29, and trigger factor when it is bound to the ribosome.</text>
</comment>
<organism evidence="8 9">
    <name type="scientific">Candidatus Trichorickettsia mobilis</name>
    <dbReference type="NCBI Taxonomy" id="1346319"/>
    <lineage>
        <taxon>Bacteria</taxon>
        <taxon>Pseudomonadati</taxon>
        <taxon>Pseudomonadota</taxon>
        <taxon>Alphaproteobacteria</taxon>
        <taxon>Rickettsiales</taxon>
        <taxon>Rickettsiaceae</taxon>
        <taxon>Rickettsieae</taxon>
        <taxon>Candidatus Trichorickettsia</taxon>
    </lineage>
</organism>
<dbReference type="NCBIfam" id="NF004359">
    <property type="entry name" value="PRK05738.1-3"/>
    <property type="match status" value="1"/>
</dbReference>
<evidence type="ECO:0000256" key="5">
    <source>
        <dbReference type="ARBA" id="ARBA00023274"/>
    </source>
</evidence>
<dbReference type="Proteomes" id="UP001326613">
    <property type="component" value="Chromosome"/>
</dbReference>
<keyword evidence="9" id="KW-1185">Reference proteome</keyword>
<evidence type="ECO:0000256" key="4">
    <source>
        <dbReference type="ARBA" id="ARBA00022980"/>
    </source>
</evidence>
<gene>
    <name evidence="6" type="primary">rplW</name>
    <name evidence="8" type="ORF">Trichorick_00417</name>
</gene>
<evidence type="ECO:0000313" key="9">
    <source>
        <dbReference type="Proteomes" id="UP001326613"/>
    </source>
</evidence>
<dbReference type="EMBL" id="CP112932">
    <property type="protein sequence ID" value="WPY00539.1"/>
    <property type="molecule type" value="Genomic_DNA"/>
</dbReference>
<dbReference type="RefSeq" id="WP_323738596.1">
    <property type="nucleotide sequence ID" value="NZ_CP112932.1"/>
</dbReference>
<dbReference type="InterPro" id="IPR012677">
    <property type="entry name" value="Nucleotide-bd_a/b_plait_sf"/>
</dbReference>
<dbReference type="InterPro" id="IPR012678">
    <property type="entry name" value="Ribosomal_uL23/eL15/eS24_sf"/>
</dbReference>
<keyword evidence="5 6" id="KW-0687">Ribonucleoprotein</keyword>
<name>A0ABZ0UWT9_9RICK</name>
<evidence type="ECO:0000256" key="3">
    <source>
        <dbReference type="ARBA" id="ARBA00022884"/>
    </source>
</evidence>
<evidence type="ECO:0000313" key="8">
    <source>
        <dbReference type="EMBL" id="WPY00539.1"/>
    </source>
</evidence>
<keyword evidence="2 6" id="KW-0699">rRNA-binding</keyword>
<dbReference type="InterPro" id="IPR001014">
    <property type="entry name" value="Ribosomal_uL23_CS"/>
</dbReference>
<sequence>MLSTHYDLIRKPIITEKTTFLSEQNKYTFRVLPSATKETIKAAIEHIFSVKVKKINVLNVEGKRKRFKGREGCRSDFKKAIVTLEQNYTIDFTGGR</sequence>
<dbReference type="PROSITE" id="PS00050">
    <property type="entry name" value="RIBOSOMAL_L23"/>
    <property type="match status" value="1"/>
</dbReference>
<evidence type="ECO:0000256" key="2">
    <source>
        <dbReference type="ARBA" id="ARBA00022730"/>
    </source>
</evidence>
<dbReference type="InterPro" id="IPR013025">
    <property type="entry name" value="Ribosomal_uL23-like"/>
</dbReference>
<keyword evidence="4 6" id="KW-0689">Ribosomal protein</keyword>
<accession>A0ABZ0UWT9</accession>
<dbReference type="Gene3D" id="3.30.70.330">
    <property type="match status" value="1"/>
</dbReference>
<keyword evidence="3 6" id="KW-0694">RNA-binding</keyword>
<evidence type="ECO:0000256" key="7">
    <source>
        <dbReference type="RuleBase" id="RU003934"/>
    </source>
</evidence>
<evidence type="ECO:0000256" key="6">
    <source>
        <dbReference type="HAMAP-Rule" id="MF_01369"/>
    </source>
</evidence>
<dbReference type="HAMAP" id="MF_01369_B">
    <property type="entry name" value="Ribosomal_uL23_B"/>
    <property type="match status" value="1"/>
</dbReference>
<dbReference type="SUPFAM" id="SSF54189">
    <property type="entry name" value="Ribosomal proteins S24e, L23 and L15e"/>
    <property type="match status" value="1"/>
</dbReference>
<dbReference type="PANTHER" id="PTHR11620">
    <property type="entry name" value="60S RIBOSOMAL PROTEIN L23A"/>
    <property type="match status" value="1"/>
</dbReference>
<dbReference type="GO" id="GO:0005840">
    <property type="term" value="C:ribosome"/>
    <property type="evidence" value="ECO:0007669"/>
    <property type="project" value="UniProtKB-KW"/>
</dbReference>
<reference evidence="8 9" key="1">
    <citation type="submission" date="2022-10" db="EMBL/GenBank/DDBJ databases">
        <title>Host association and intracellularity evolved multiple times independently in the Rickettsiales.</title>
        <authorList>
            <person name="Castelli M."/>
            <person name="Nardi T."/>
            <person name="Gammuto L."/>
            <person name="Bellinzona G."/>
            <person name="Sabaneyeva E."/>
            <person name="Potekhin A."/>
            <person name="Serra V."/>
            <person name="Petroni G."/>
            <person name="Sassera D."/>
        </authorList>
    </citation>
    <scope>NUCLEOTIDE SEQUENCE [LARGE SCALE GENOMIC DNA]</scope>
    <source>
        <strain evidence="8 9">Kr 154-4</strain>
    </source>
</reference>
<protein>
    <recommendedName>
        <fullName evidence="6">Large ribosomal subunit protein uL23</fullName>
    </recommendedName>
</protein>
<dbReference type="NCBIfam" id="NF004360">
    <property type="entry name" value="PRK05738.1-5"/>
    <property type="match status" value="1"/>
</dbReference>
<comment type="function">
    <text evidence="6">One of the early assembly proteins it binds 23S rRNA. One of the proteins that surrounds the polypeptide exit tunnel on the outside of the ribosome. Forms the main docking site for trigger factor binding to the ribosome.</text>
</comment>
<evidence type="ECO:0000256" key="1">
    <source>
        <dbReference type="ARBA" id="ARBA00006700"/>
    </source>
</evidence>
<dbReference type="NCBIfam" id="NF004363">
    <property type="entry name" value="PRK05738.2-4"/>
    <property type="match status" value="1"/>
</dbReference>